<dbReference type="AlphaFoldDB" id="A0A087STJ7"/>
<gene>
    <name evidence="2" type="ORF">F751_6570</name>
</gene>
<evidence type="ECO:0000256" key="1">
    <source>
        <dbReference type="SAM" id="SignalP"/>
    </source>
</evidence>
<dbReference type="EMBL" id="KL662185">
    <property type="protein sequence ID" value="KFM29051.1"/>
    <property type="molecule type" value="Genomic_DNA"/>
</dbReference>
<evidence type="ECO:0000313" key="3">
    <source>
        <dbReference type="Proteomes" id="UP000028924"/>
    </source>
</evidence>
<proteinExistence type="predicted"/>
<dbReference type="RefSeq" id="XP_011402100.1">
    <property type="nucleotide sequence ID" value="XM_011403798.1"/>
</dbReference>
<keyword evidence="3" id="KW-1185">Reference proteome</keyword>
<evidence type="ECO:0008006" key="4">
    <source>
        <dbReference type="Google" id="ProtNLM"/>
    </source>
</evidence>
<dbReference type="Proteomes" id="UP000028924">
    <property type="component" value="Unassembled WGS sequence"/>
</dbReference>
<organism evidence="2 3">
    <name type="scientific">Auxenochlorella protothecoides</name>
    <name type="common">Green microalga</name>
    <name type="synonym">Chlorella protothecoides</name>
    <dbReference type="NCBI Taxonomy" id="3075"/>
    <lineage>
        <taxon>Eukaryota</taxon>
        <taxon>Viridiplantae</taxon>
        <taxon>Chlorophyta</taxon>
        <taxon>core chlorophytes</taxon>
        <taxon>Trebouxiophyceae</taxon>
        <taxon>Chlorellales</taxon>
        <taxon>Chlorellaceae</taxon>
        <taxon>Auxenochlorella</taxon>
    </lineage>
</organism>
<evidence type="ECO:0000313" key="2">
    <source>
        <dbReference type="EMBL" id="KFM29051.1"/>
    </source>
</evidence>
<dbReference type="KEGG" id="apro:F751_6570"/>
<feature type="signal peptide" evidence="1">
    <location>
        <begin position="1"/>
        <end position="15"/>
    </location>
</feature>
<protein>
    <recommendedName>
        <fullName evidence="4">Secreted protein</fullName>
    </recommendedName>
</protein>
<dbReference type="GeneID" id="23617961"/>
<keyword evidence="1" id="KW-0732">Signal</keyword>
<reference evidence="2 3" key="1">
    <citation type="journal article" date="2014" name="BMC Genomics">
        <title>Oil accumulation mechanisms of the oleaginous microalga Chlorella protothecoides revealed through its genome, transcriptomes, and proteomes.</title>
        <authorList>
            <person name="Gao C."/>
            <person name="Wang Y."/>
            <person name="Shen Y."/>
            <person name="Yan D."/>
            <person name="He X."/>
            <person name="Dai J."/>
            <person name="Wu Q."/>
        </authorList>
    </citation>
    <scope>NUCLEOTIDE SEQUENCE [LARGE SCALE GENOMIC DNA]</scope>
    <source>
        <strain evidence="2 3">0710</strain>
    </source>
</reference>
<accession>A0A087STJ7</accession>
<sequence length="72" mass="7363">MTSTAFCCWAAPAVAMFSSSNWMKAALMPFFPASSSSAAFLSRACSTPFRLSAGVTVSASLVLTPSSACIAT</sequence>
<name>A0A087STJ7_AUXPR</name>
<feature type="chain" id="PRO_5012475125" description="Secreted protein" evidence="1">
    <location>
        <begin position="16"/>
        <end position="72"/>
    </location>
</feature>